<keyword evidence="1" id="KW-0812">Transmembrane</keyword>
<sequence length="48" mass="5874">MHFIFNKNIKNTKISTQLFHYIAHYILCFFLDAKLIHLIHHPYMKMTP</sequence>
<reference evidence="2" key="1">
    <citation type="journal article" date="2017" name="Elife">
        <title>The kinetoplastid-infecting Bodo saltans virus (BsV), a window into the most abundant giant viruses in the sea.</title>
        <authorList>
            <person name="Deeg C.M."/>
            <person name="Chow C.-E.T."/>
            <person name="Suttle C.A."/>
        </authorList>
    </citation>
    <scope>NUCLEOTIDE SEQUENCE</scope>
    <source>
        <strain evidence="2">NG1</strain>
    </source>
</reference>
<name>A0A2H4UW62_9VIRU</name>
<protein>
    <submittedName>
        <fullName evidence="2">Uncharacterized protein</fullName>
    </submittedName>
</protein>
<dbReference type="Proteomes" id="UP000240325">
    <property type="component" value="Segment"/>
</dbReference>
<evidence type="ECO:0000313" key="2">
    <source>
        <dbReference type="EMBL" id="ATZ81116.1"/>
    </source>
</evidence>
<organism evidence="2">
    <name type="scientific">Bodo saltans virus</name>
    <dbReference type="NCBI Taxonomy" id="2024608"/>
    <lineage>
        <taxon>Viruses</taxon>
        <taxon>Varidnaviria</taxon>
        <taxon>Bamfordvirae</taxon>
        <taxon>Nucleocytoviricota</taxon>
        <taxon>Megaviricetes</taxon>
        <taxon>Imitervirales</taxon>
        <taxon>Mimiviridae</taxon>
        <taxon>Klosneuvirinae</taxon>
        <taxon>Theiavirus</taxon>
        <taxon>Theiavirus salishense</taxon>
    </lineage>
</organism>
<evidence type="ECO:0000313" key="3">
    <source>
        <dbReference type="Proteomes" id="UP000240325"/>
    </source>
</evidence>
<keyword evidence="1" id="KW-1133">Transmembrane helix</keyword>
<dbReference type="EMBL" id="MF782455">
    <property type="protein sequence ID" value="ATZ81116.1"/>
    <property type="molecule type" value="Genomic_DNA"/>
</dbReference>
<keyword evidence="1" id="KW-0472">Membrane</keyword>
<accession>A0A2H4UW62</accession>
<evidence type="ECO:0000256" key="1">
    <source>
        <dbReference type="SAM" id="Phobius"/>
    </source>
</evidence>
<gene>
    <name evidence="2" type="ORF">BMW23_1072</name>
</gene>
<keyword evidence="3" id="KW-1185">Reference proteome</keyword>
<feature type="transmembrane region" description="Helical" evidence="1">
    <location>
        <begin position="21"/>
        <end position="40"/>
    </location>
</feature>
<proteinExistence type="predicted"/>